<dbReference type="Proteomes" id="UP001327560">
    <property type="component" value="Chromosome 9"/>
</dbReference>
<proteinExistence type="predicted"/>
<sequence>MANSTRIVTQRQQGQMHDRSNLQFAIPETIRRRRRRSLDIRLFQRRRSQEEIDRKKGKSGRRILPDDPDDGADDGDEEGEQGEGKAEEPPERPALAVAIAAHLLYCLILIRRSEVEG</sequence>
<feature type="compositionally biased region" description="Acidic residues" evidence="1">
    <location>
        <begin position="66"/>
        <end position="81"/>
    </location>
</feature>
<dbReference type="EMBL" id="CP136898">
    <property type="protein sequence ID" value="WOL20452.1"/>
    <property type="molecule type" value="Genomic_DNA"/>
</dbReference>
<feature type="compositionally biased region" description="Polar residues" evidence="1">
    <location>
        <begin position="1"/>
        <end position="15"/>
    </location>
</feature>
<feature type="compositionally biased region" description="Basic and acidic residues" evidence="1">
    <location>
        <begin position="82"/>
        <end position="91"/>
    </location>
</feature>
<dbReference type="AlphaFoldDB" id="A0AAQ3L6W8"/>
<evidence type="ECO:0000313" key="2">
    <source>
        <dbReference type="EMBL" id="WOL20452.1"/>
    </source>
</evidence>
<feature type="region of interest" description="Disordered" evidence="1">
    <location>
        <begin position="46"/>
        <end position="93"/>
    </location>
</feature>
<evidence type="ECO:0000313" key="3">
    <source>
        <dbReference type="Proteomes" id="UP001327560"/>
    </source>
</evidence>
<reference evidence="2 3" key="1">
    <citation type="submission" date="2023-10" db="EMBL/GenBank/DDBJ databases">
        <title>Chromosome-scale genome assembly provides insights into flower coloration mechanisms of Canna indica.</title>
        <authorList>
            <person name="Li C."/>
        </authorList>
    </citation>
    <scope>NUCLEOTIDE SEQUENCE [LARGE SCALE GENOMIC DNA]</scope>
    <source>
        <tissue evidence="2">Flower</tissue>
    </source>
</reference>
<organism evidence="2 3">
    <name type="scientific">Canna indica</name>
    <name type="common">Indian-shot</name>
    <dbReference type="NCBI Taxonomy" id="4628"/>
    <lineage>
        <taxon>Eukaryota</taxon>
        <taxon>Viridiplantae</taxon>
        <taxon>Streptophyta</taxon>
        <taxon>Embryophyta</taxon>
        <taxon>Tracheophyta</taxon>
        <taxon>Spermatophyta</taxon>
        <taxon>Magnoliopsida</taxon>
        <taxon>Liliopsida</taxon>
        <taxon>Zingiberales</taxon>
        <taxon>Cannaceae</taxon>
        <taxon>Canna</taxon>
    </lineage>
</organism>
<keyword evidence="3" id="KW-1185">Reference proteome</keyword>
<feature type="region of interest" description="Disordered" evidence="1">
    <location>
        <begin position="1"/>
        <end position="28"/>
    </location>
</feature>
<gene>
    <name evidence="2" type="ORF">Cni_G29257</name>
</gene>
<name>A0AAQ3L6W8_9LILI</name>
<protein>
    <submittedName>
        <fullName evidence="2">Uncharacterized protein</fullName>
    </submittedName>
</protein>
<evidence type="ECO:0000256" key="1">
    <source>
        <dbReference type="SAM" id="MobiDB-lite"/>
    </source>
</evidence>
<accession>A0AAQ3L6W8</accession>